<evidence type="ECO:0000313" key="2">
    <source>
        <dbReference type="Proteomes" id="UP000008021"/>
    </source>
</evidence>
<dbReference type="EnsemblPlants" id="OMERI06G14380.1">
    <property type="protein sequence ID" value="OMERI06G14380.1"/>
    <property type="gene ID" value="OMERI06G14380"/>
</dbReference>
<sequence length="41" mass="4873">MRGFGCRCPWRPRYTAPFWISADDLFGYQLIVKCTVHGYLF</sequence>
<proteinExistence type="predicted"/>
<dbReference type="Gramene" id="OMERI06G14380.1">
    <property type="protein sequence ID" value="OMERI06G14380.1"/>
    <property type="gene ID" value="OMERI06G14380"/>
</dbReference>
<reference evidence="1" key="2">
    <citation type="submission" date="2018-05" db="EMBL/GenBank/DDBJ databases">
        <title>OmerRS3 (Oryza meridionalis Reference Sequence Version 3).</title>
        <authorList>
            <person name="Zhang J."/>
            <person name="Kudrna D."/>
            <person name="Lee S."/>
            <person name="Talag J."/>
            <person name="Welchert J."/>
            <person name="Wing R.A."/>
        </authorList>
    </citation>
    <scope>NUCLEOTIDE SEQUENCE [LARGE SCALE GENOMIC DNA]</scope>
    <source>
        <strain evidence="1">cv. OR44</strain>
    </source>
</reference>
<reference evidence="1" key="1">
    <citation type="submission" date="2015-04" db="UniProtKB">
        <authorList>
            <consortium name="EnsemblPlants"/>
        </authorList>
    </citation>
    <scope>IDENTIFICATION</scope>
</reference>
<accession>A0A0E0E195</accession>
<organism evidence="1">
    <name type="scientific">Oryza meridionalis</name>
    <dbReference type="NCBI Taxonomy" id="40149"/>
    <lineage>
        <taxon>Eukaryota</taxon>
        <taxon>Viridiplantae</taxon>
        <taxon>Streptophyta</taxon>
        <taxon>Embryophyta</taxon>
        <taxon>Tracheophyta</taxon>
        <taxon>Spermatophyta</taxon>
        <taxon>Magnoliopsida</taxon>
        <taxon>Liliopsida</taxon>
        <taxon>Poales</taxon>
        <taxon>Poaceae</taxon>
        <taxon>BOP clade</taxon>
        <taxon>Oryzoideae</taxon>
        <taxon>Oryzeae</taxon>
        <taxon>Oryzinae</taxon>
        <taxon>Oryza</taxon>
    </lineage>
</organism>
<protein>
    <submittedName>
        <fullName evidence="1">Uncharacterized protein</fullName>
    </submittedName>
</protein>
<evidence type="ECO:0000313" key="1">
    <source>
        <dbReference type="EnsemblPlants" id="OMERI06G14380.1"/>
    </source>
</evidence>
<dbReference type="Proteomes" id="UP000008021">
    <property type="component" value="Chromosome 6"/>
</dbReference>
<dbReference type="AlphaFoldDB" id="A0A0E0E195"/>
<name>A0A0E0E195_9ORYZ</name>
<dbReference type="HOGENOM" id="CLU_3280385_0_0_1"/>
<keyword evidence="2" id="KW-1185">Reference proteome</keyword>